<keyword evidence="1" id="KW-0614">Plasmid</keyword>
<evidence type="ECO:0000313" key="1">
    <source>
        <dbReference type="EMBL" id="APO71322.1"/>
    </source>
</evidence>
<dbReference type="EMBL" id="CP017105">
    <property type="protein sequence ID" value="APO71322.1"/>
    <property type="molecule type" value="Genomic_DNA"/>
</dbReference>
<organism evidence="1 2">
    <name type="scientific">Rhizobium gallicum</name>
    <dbReference type="NCBI Taxonomy" id="56730"/>
    <lineage>
        <taxon>Bacteria</taxon>
        <taxon>Pseudomonadati</taxon>
        <taxon>Pseudomonadota</taxon>
        <taxon>Alphaproteobacteria</taxon>
        <taxon>Hyphomicrobiales</taxon>
        <taxon>Rhizobiaceae</taxon>
        <taxon>Rhizobium/Agrobacterium group</taxon>
        <taxon>Rhizobium</taxon>
    </lineage>
</organism>
<name>A0A1L5NTW4_9HYPH</name>
<geneLocation type="plasmid" evidence="2">
    <name>prgalie4872d</name>
</geneLocation>
<sequence>MLVSLGFVPLSFTGDRLIVAPSADLKSGCPVWIRLLFMLKYKKLEGDVKWEEETCPLKFQRISAV</sequence>
<dbReference type="AlphaFoldDB" id="A0A1L5NTW4"/>
<reference evidence="1 2" key="1">
    <citation type="submission" date="2016-09" db="EMBL/GenBank/DDBJ databases">
        <title>The complete genome sequences of Rhizobium gallicum, symbiovars gallicum and phaseoli, symbionts associated to common bean (Phaseolus vulgaris).</title>
        <authorList>
            <person name="Bustos P."/>
            <person name="Santamaria R.I."/>
            <person name="Perez-Carrascal O.M."/>
            <person name="Juarez S."/>
            <person name="Lozano L."/>
            <person name="Martinez-Flores I."/>
            <person name="Martinez-Romero E."/>
            <person name="Cevallos M."/>
            <person name="Romero D."/>
            <person name="Davila G."/>
            <person name="Gonzalez V."/>
        </authorList>
    </citation>
    <scope>NUCLEOTIDE SEQUENCE [LARGE SCALE GENOMIC DNA]</scope>
    <source>
        <strain evidence="1 2">IE4872</strain>
        <plasmid evidence="2">prgalie4872d</plasmid>
    </source>
</reference>
<accession>A0A1L5NTW4</accession>
<evidence type="ECO:0000313" key="2">
    <source>
        <dbReference type="Proteomes" id="UP000184749"/>
    </source>
</evidence>
<gene>
    <name evidence="1" type="ORF">IE4872_PD00792</name>
</gene>
<protein>
    <submittedName>
        <fullName evidence="1">Uncharacterized protein</fullName>
    </submittedName>
</protein>
<dbReference type="Proteomes" id="UP000184749">
    <property type="component" value="Plasmid pRgalIE4872d"/>
</dbReference>
<proteinExistence type="predicted"/>